<feature type="domain" description="N-acetyltransferase" evidence="1">
    <location>
        <begin position="1"/>
        <end position="152"/>
    </location>
</feature>
<sequence>MIIRTETQADYERVRQLNIEAFGHRNDEAELVERIRQSDGFIPYLSLVAEAEEGMVGHALFSKASIVNEAGSHEVIVLAPIAVAPSHQKQGIGKRLIEEGLTRSRELGYPGVLLIGHPDYYPRLGFQPARTFGLVLKQFQVPDDVFMAIELRENGLRPLQGELRYPAAFGV</sequence>
<gene>
    <name evidence="2" type="ORF">DL346_05915</name>
</gene>
<dbReference type="PROSITE" id="PS51186">
    <property type="entry name" value="GNAT"/>
    <property type="match status" value="1"/>
</dbReference>
<dbReference type="Gene3D" id="3.40.630.30">
    <property type="match status" value="1"/>
</dbReference>
<accession>A0A328UAN6</accession>
<keyword evidence="3" id="KW-1185">Reference proteome</keyword>
<dbReference type="OrthoDB" id="9797178at2"/>
<reference evidence="2 3" key="1">
    <citation type="submission" date="2018-06" db="EMBL/GenBank/DDBJ databases">
        <title>Paenibacillus montanisoli sp. nov., isolated from mountain area soil.</title>
        <authorList>
            <person name="Wu M."/>
        </authorList>
    </citation>
    <scope>NUCLEOTIDE SEQUENCE [LARGE SCALE GENOMIC DNA]</scope>
    <source>
        <strain evidence="2 3">RA17</strain>
    </source>
</reference>
<organism evidence="2 3">
    <name type="scientific">Paenibacillus montanisoli</name>
    <dbReference type="NCBI Taxonomy" id="2081970"/>
    <lineage>
        <taxon>Bacteria</taxon>
        <taxon>Bacillati</taxon>
        <taxon>Bacillota</taxon>
        <taxon>Bacilli</taxon>
        <taxon>Bacillales</taxon>
        <taxon>Paenibacillaceae</taxon>
        <taxon>Paenibacillus</taxon>
    </lineage>
</organism>
<dbReference type="SUPFAM" id="SSF55729">
    <property type="entry name" value="Acyl-CoA N-acyltransferases (Nat)"/>
    <property type="match status" value="1"/>
</dbReference>
<protein>
    <submittedName>
        <fullName evidence="2">N-acetyltransferase</fullName>
    </submittedName>
</protein>
<proteinExistence type="predicted"/>
<dbReference type="AlphaFoldDB" id="A0A328UAN6"/>
<name>A0A328UAN6_9BACL</name>
<dbReference type="InterPro" id="IPR050276">
    <property type="entry name" value="MshD_Acetyltransferase"/>
</dbReference>
<dbReference type="CDD" id="cd04301">
    <property type="entry name" value="NAT_SF"/>
    <property type="match status" value="1"/>
</dbReference>
<dbReference type="InterPro" id="IPR016181">
    <property type="entry name" value="Acyl_CoA_acyltransferase"/>
</dbReference>
<dbReference type="PANTHER" id="PTHR43617">
    <property type="entry name" value="L-AMINO ACID N-ACETYLTRANSFERASE"/>
    <property type="match status" value="1"/>
</dbReference>
<dbReference type="Pfam" id="PF13527">
    <property type="entry name" value="Acetyltransf_9"/>
    <property type="match status" value="1"/>
</dbReference>
<evidence type="ECO:0000259" key="1">
    <source>
        <dbReference type="PROSITE" id="PS51186"/>
    </source>
</evidence>
<dbReference type="Proteomes" id="UP000249260">
    <property type="component" value="Unassembled WGS sequence"/>
</dbReference>
<comment type="caution">
    <text evidence="2">The sequence shown here is derived from an EMBL/GenBank/DDBJ whole genome shotgun (WGS) entry which is preliminary data.</text>
</comment>
<keyword evidence="2" id="KW-0808">Transferase</keyword>
<dbReference type="InterPro" id="IPR000182">
    <property type="entry name" value="GNAT_dom"/>
</dbReference>
<evidence type="ECO:0000313" key="3">
    <source>
        <dbReference type="Proteomes" id="UP000249260"/>
    </source>
</evidence>
<dbReference type="GO" id="GO:0016747">
    <property type="term" value="F:acyltransferase activity, transferring groups other than amino-acyl groups"/>
    <property type="evidence" value="ECO:0007669"/>
    <property type="project" value="InterPro"/>
</dbReference>
<evidence type="ECO:0000313" key="2">
    <source>
        <dbReference type="EMBL" id="RAP77985.1"/>
    </source>
</evidence>
<dbReference type="PANTHER" id="PTHR43617:SF2">
    <property type="entry name" value="UPF0039 PROTEIN SLL0451"/>
    <property type="match status" value="1"/>
</dbReference>
<dbReference type="EMBL" id="QLUW01000001">
    <property type="protein sequence ID" value="RAP77985.1"/>
    <property type="molecule type" value="Genomic_DNA"/>
</dbReference>
<dbReference type="RefSeq" id="WP_112881109.1">
    <property type="nucleotide sequence ID" value="NZ_QLUW01000001.1"/>
</dbReference>